<dbReference type="InterPro" id="IPR041677">
    <property type="entry name" value="DNA2/NAM7_AAA_11"/>
</dbReference>
<evidence type="ECO:0000259" key="1">
    <source>
        <dbReference type="SMART" id="SM00382"/>
    </source>
</evidence>
<dbReference type="CDD" id="cd18808">
    <property type="entry name" value="SF1_C_Upf1"/>
    <property type="match status" value="1"/>
</dbReference>
<evidence type="ECO:0000313" key="2">
    <source>
        <dbReference type="EMBL" id="ORL67565.1"/>
    </source>
</evidence>
<dbReference type="SUPFAM" id="SSF52540">
    <property type="entry name" value="P-loop containing nucleoside triphosphate hydrolases"/>
    <property type="match status" value="1"/>
</dbReference>
<dbReference type="OrthoDB" id="9757917at2"/>
<dbReference type="AlphaFoldDB" id="A0A1X1A6P6"/>
<dbReference type="InterPro" id="IPR041679">
    <property type="entry name" value="DNA2/NAM7-like_C"/>
</dbReference>
<name>A0A1X1A6P6_PSEPU</name>
<accession>A0A1X1A6P6</accession>
<dbReference type="GO" id="GO:0004386">
    <property type="term" value="F:helicase activity"/>
    <property type="evidence" value="ECO:0007669"/>
    <property type="project" value="InterPro"/>
</dbReference>
<dbReference type="Proteomes" id="UP000193675">
    <property type="component" value="Unassembled WGS sequence"/>
</dbReference>
<organism evidence="2 3">
    <name type="scientific">Pseudomonas putida</name>
    <name type="common">Arthrobacter siderocapsulatus</name>
    <dbReference type="NCBI Taxonomy" id="303"/>
    <lineage>
        <taxon>Bacteria</taxon>
        <taxon>Pseudomonadati</taxon>
        <taxon>Pseudomonadota</taxon>
        <taxon>Gammaproteobacteria</taxon>
        <taxon>Pseudomonadales</taxon>
        <taxon>Pseudomonadaceae</taxon>
        <taxon>Pseudomonas</taxon>
    </lineage>
</organism>
<dbReference type="PANTHER" id="PTHR10887">
    <property type="entry name" value="DNA2/NAM7 HELICASE FAMILY"/>
    <property type="match status" value="1"/>
</dbReference>
<sequence>MSFGVSTGEATMKLCDFPLLSGELAKFTCDDLGADWQIGEAVSVQAHGNDYLLRQGNSVCVGKVEGRQDRTALQVQRGLTLWVLRQRHGEVLHLQSLDLVEQIQLDMAISVDEAIAEQLASRGEISAPDVPTAVGWLNEQFISAEKAPTAEMDRVFLGRFDNASDESFVLFGAGWRGNAKRDAGVLKLMSVTRLKGATARVAMAVGKISFQDASVAVRLQSTEQRALLDAALRDNGSYLRLWQEYGALEWEQARDCARELGSLRFKSAELVEGELWAWFLKVDADHLRDFRKRWKALGLANTTQVELGDRELDLDSEVEDVPGRADRARRRPVRGVLRFERDGVVLVPSQDRRSERPPTKGFIYYSLSGDEAVQTRRARARQSINEGRRLPQLSYLLEGVAPPSARRRQLDGLSTYAKSCFKGVPTKRQIEALEKAINTPDIALIVGPPGTGKTQVIAALQRRLAETLGENSLQHQVLISSYQHDAVDNALNRAEVFGLPAVRIGGRGRRDEGGVDPVGVWCERKQKEISVRLDAIRLNEPLTQPLEELDRRITALRLASMSAQERQTQFEQIDVLLRQLFDLDVRLPAQIKDRWDEFLAQQKRVETQRQANEPAGLVRLLRALRTSSIGFADDGPDRAHQLERTLRRSNVKLQDSEWSLLQRLSTVADATEADLAELAAFKLSMLDRLSPDYRPPQLKQALSGEALGLLADIEHAIDAPLRQSRRGISAVVASYHAALSQAPNEAARAVREYASIVGATCQQSAGKAMSSLKELSDLDASEGIEFDTVVIDEAARANPLDLFVPMAMARRRIILVGDHRQLPHLVQRELEDELISRQSLTEAQAKAYEQSLFERLVKQLREQEKVDNIKRVVMLDTQYRMHPTLGDFISKQFYESEGLDVLHSGRPAEDFAHTIPGYQGKCAAWLDVSLQDGKERFLKPGYERRAEAISIAKEVKRIADSCGPSLSIGVISFYRAQCDLILDALADEGLAEEEDGEIRIARSYRQTESGDERLRVGTVDAFQGKEFDLVFLSVVRANDVVIPDQKEGEERERLLNSKYGHLRLANRMNVAMSRQRKLLVAVGAKHMAEGPESEEGVPALAAFLKLCREEMAHGR</sequence>
<dbReference type="PANTHER" id="PTHR10887:SF495">
    <property type="entry name" value="HELICASE SENATAXIN ISOFORM X1-RELATED"/>
    <property type="match status" value="1"/>
</dbReference>
<comment type="caution">
    <text evidence="2">The sequence shown here is derived from an EMBL/GenBank/DDBJ whole genome shotgun (WGS) entry which is preliminary data.</text>
</comment>
<dbReference type="InterPro" id="IPR047187">
    <property type="entry name" value="SF1_C_Upf1"/>
</dbReference>
<dbReference type="InterPro" id="IPR027417">
    <property type="entry name" value="P-loop_NTPase"/>
</dbReference>
<dbReference type="Gene3D" id="3.40.50.300">
    <property type="entry name" value="P-loop containing nucleotide triphosphate hydrolases"/>
    <property type="match status" value="2"/>
</dbReference>
<proteinExistence type="predicted"/>
<protein>
    <recommendedName>
        <fullName evidence="1">AAA+ ATPase domain-containing protein</fullName>
    </recommendedName>
</protein>
<evidence type="ECO:0000313" key="3">
    <source>
        <dbReference type="Proteomes" id="UP000193675"/>
    </source>
</evidence>
<dbReference type="Pfam" id="PF13086">
    <property type="entry name" value="AAA_11"/>
    <property type="match status" value="1"/>
</dbReference>
<dbReference type="InterPro" id="IPR045055">
    <property type="entry name" value="DNA2/NAM7-like"/>
</dbReference>
<dbReference type="SMART" id="SM00382">
    <property type="entry name" value="AAA"/>
    <property type="match status" value="1"/>
</dbReference>
<dbReference type="Pfam" id="PF13087">
    <property type="entry name" value="AAA_12"/>
    <property type="match status" value="1"/>
</dbReference>
<gene>
    <name evidence="2" type="ORF">B7H17_00460</name>
</gene>
<dbReference type="EMBL" id="NBWC01000002">
    <property type="protein sequence ID" value="ORL67565.1"/>
    <property type="molecule type" value="Genomic_DNA"/>
</dbReference>
<feature type="domain" description="AAA+ ATPase" evidence="1">
    <location>
        <begin position="439"/>
        <end position="840"/>
    </location>
</feature>
<reference evidence="2 3" key="1">
    <citation type="submission" date="2017-04" db="EMBL/GenBank/DDBJ databases">
        <title>Presence of VIM-2 positive Pseudomonas species in chickens and their surrounding environment.</title>
        <authorList>
            <person name="Zhang R."/>
        </authorList>
    </citation>
    <scope>NUCLEOTIDE SEQUENCE [LARGE SCALE GENOMIC DNA]</scope>
    <source>
        <strain evidence="2 3">DZ-C18</strain>
    </source>
</reference>
<dbReference type="InterPro" id="IPR003593">
    <property type="entry name" value="AAA+_ATPase"/>
</dbReference>